<dbReference type="VEuPathDB" id="VectorBase:AMIN006789"/>
<reference evidence="1" key="2">
    <citation type="submission" date="2020-05" db="UniProtKB">
        <authorList>
            <consortium name="EnsemblMetazoa"/>
        </authorList>
    </citation>
    <scope>IDENTIFICATION</scope>
    <source>
        <strain evidence="1">MINIMUS1</strain>
    </source>
</reference>
<keyword evidence="2" id="KW-1185">Reference proteome</keyword>
<name>A0A182W8W5_9DIPT</name>
<sequence length="68" mass="8440">MNDKRDGTKRYQTKVQKHNIYTTGKLKVKLESKRGTNQYDRCLREDDDKNHRTRDKWRFNLPRYQTHK</sequence>
<proteinExistence type="predicted"/>
<organism evidence="1 2">
    <name type="scientific">Anopheles minimus</name>
    <dbReference type="NCBI Taxonomy" id="112268"/>
    <lineage>
        <taxon>Eukaryota</taxon>
        <taxon>Metazoa</taxon>
        <taxon>Ecdysozoa</taxon>
        <taxon>Arthropoda</taxon>
        <taxon>Hexapoda</taxon>
        <taxon>Insecta</taxon>
        <taxon>Pterygota</taxon>
        <taxon>Neoptera</taxon>
        <taxon>Endopterygota</taxon>
        <taxon>Diptera</taxon>
        <taxon>Nematocera</taxon>
        <taxon>Culicoidea</taxon>
        <taxon>Culicidae</taxon>
        <taxon>Anophelinae</taxon>
        <taxon>Anopheles</taxon>
    </lineage>
</organism>
<dbReference type="EnsemblMetazoa" id="AMIN006789-RA">
    <property type="protein sequence ID" value="AMIN006789-PA"/>
    <property type="gene ID" value="AMIN006789"/>
</dbReference>
<protein>
    <submittedName>
        <fullName evidence="1">Uncharacterized protein</fullName>
    </submittedName>
</protein>
<accession>A0A182W8W5</accession>
<evidence type="ECO:0000313" key="2">
    <source>
        <dbReference type="Proteomes" id="UP000075920"/>
    </source>
</evidence>
<evidence type="ECO:0000313" key="1">
    <source>
        <dbReference type="EnsemblMetazoa" id="AMIN006789-PA"/>
    </source>
</evidence>
<dbReference type="Proteomes" id="UP000075920">
    <property type="component" value="Unassembled WGS sequence"/>
</dbReference>
<dbReference type="AlphaFoldDB" id="A0A182W8W5"/>
<reference evidence="2" key="1">
    <citation type="submission" date="2013-03" db="EMBL/GenBank/DDBJ databases">
        <title>The Genome Sequence of Anopheles minimus MINIMUS1.</title>
        <authorList>
            <consortium name="The Broad Institute Genomics Platform"/>
            <person name="Neafsey D.E."/>
            <person name="Walton C."/>
            <person name="Walker B."/>
            <person name="Young S.K."/>
            <person name="Zeng Q."/>
            <person name="Gargeya S."/>
            <person name="Fitzgerald M."/>
            <person name="Haas B."/>
            <person name="Abouelleil A."/>
            <person name="Allen A.W."/>
            <person name="Alvarado L."/>
            <person name="Arachchi H.M."/>
            <person name="Berlin A.M."/>
            <person name="Chapman S.B."/>
            <person name="Gainer-Dewar J."/>
            <person name="Goldberg J."/>
            <person name="Griggs A."/>
            <person name="Gujja S."/>
            <person name="Hansen M."/>
            <person name="Howarth C."/>
            <person name="Imamovic A."/>
            <person name="Ireland A."/>
            <person name="Larimer J."/>
            <person name="McCowan C."/>
            <person name="Murphy C."/>
            <person name="Pearson M."/>
            <person name="Poon T.W."/>
            <person name="Priest M."/>
            <person name="Roberts A."/>
            <person name="Saif S."/>
            <person name="Shea T."/>
            <person name="Sisk P."/>
            <person name="Sykes S."/>
            <person name="Wortman J."/>
            <person name="Nusbaum C."/>
            <person name="Birren B."/>
        </authorList>
    </citation>
    <scope>NUCLEOTIDE SEQUENCE [LARGE SCALE GENOMIC DNA]</scope>
    <source>
        <strain evidence="2">MINIMUS1</strain>
    </source>
</reference>